<organism evidence="2">
    <name type="scientific">marine sediment metagenome</name>
    <dbReference type="NCBI Taxonomy" id="412755"/>
    <lineage>
        <taxon>unclassified sequences</taxon>
        <taxon>metagenomes</taxon>
        <taxon>ecological metagenomes</taxon>
    </lineage>
</organism>
<dbReference type="EMBL" id="LAZR01001469">
    <property type="protein sequence ID" value="KKN44118.1"/>
    <property type="molecule type" value="Genomic_DNA"/>
</dbReference>
<gene>
    <name evidence="2" type="ORF">LCGC14_0696450</name>
</gene>
<dbReference type="InterPro" id="IPR003801">
    <property type="entry name" value="GTP_cyclohydrolase_FolE2/MptA"/>
</dbReference>
<dbReference type="PANTHER" id="PTHR36445">
    <property type="entry name" value="GTP CYCLOHYDROLASE MPTA"/>
    <property type="match status" value="1"/>
</dbReference>
<proteinExistence type="predicted"/>
<dbReference type="Pfam" id="PF02649">
    <property type="entry name" value="GCHY-1"/>
    <property type="match status" value="2"/>
</dbReference>
<dbReference type="Gene3D" id="3.10.270.10">
    <property type="entry name" value="Urate Oxidase"/>
    <property type="match status" value="2"/>
</dbReference>
<name>A0A0F9TRU5_9ZZZZ</name>
<evidence type="ECO:0000256" key="1">
    <source>
        <dbReference type="ARBA" id="ARBA00022801"/>
    </source>
</evidence>
<reference evidence="2" key="1">
    <citation type="journal article" date="2015" name="Nature">
        <title>Complex archaea that bridge the gap between prokaryotes and eukaryotes.</title>
        <authorList>
            <person name="Spang A."/>
            <person name="Saw J.H."/>
            <person name="Jorgensen S.L."/>
            <person name="Zaremba-Niedzwiedzka K."/>
            <person name="Martijn J."/>
            <person name="Lind A.E."/>
            <person name="van Eijk R."/>
            <person name="Schleper C."/>
            <person name="Guy L."/>
            <person name="Ettema T.J."/>
        </authorList>
    </citation>
    <scope>NUCLEOTIDE SEQUENCE</scope>
</reference>
<evidence type="ECO:0008006" key="3">
    <source>
        <dbReference type="Google" id="ProtNLM"/>
    </source>
</evidence>
<accession>A0A0F9TRU5</accession>
<comment type="caution">
    <text evidence="2">The sequence shown here is derived from an EMBL/GenBank/DDBJ whole genome shotgun (WGS) entry which is preliminary data.</text>
</comment>
<dbReference type="GO" id="GO:0003934">
    <property type="term" value="F:GTP cyclohydrolase I activity"/>
    <property type="evidence" value="ECO:0007669"/>
    <property type="project" value="InterPro"/>
</dbReference>
<evidence type="ECO:0000313" key="2">
    <source>
        <dbReference type="EMBL" id="KKN44118.1"/>
    </source>
</evidence>
<dbReference type="PANTHER" id="PTHR36445:SF1">
    <property type="entry name" value="GTP CYCLOHYDROLASE MPTA"/>
    <property type="match status" value="1"/>
</dbReference>
<sequence>MKKSIDHSRKIPGLDFTYDDEFYPNDNELADPQKDPILVGARVPIQKVGIGPVDLPVVLARRDGGSQILHAKASLYGSLDNPDAKGLNLSRFYLLMHEKIADRLSMKGLKDILREMTLSQNCEHAYCKLRFSYPWFQEALRTHEELSEDDLPFERDWYIENEDCEVFKVVKDKVLSHDKKRGHIFYDCELEGQVHNGEYKFYLTVDYYYSSTCPCSFELSQDATERRGKAANAHSQRSIAKIKVQFNPDNPVWIEDVVELAREYVPTEVQVVVKRRDEQAFAELNGANLIFTEDAARLLYEGLDQWYATGVIQDFCIVTQHFESLHPWDAIAVLYKEVDGGLT</sequence>
<keyword evidence="1" id="KW-0378">Hydrolase</keyword>
<dbReference type="AlphaFoldDB" id="A0A0F9TRU5"/>
<protein>
    <recommendedName>
        <fullName evidence="3">GTP cyclohydrolase I FolE2</fullName>
    </recommendedName>
</protein>